<keyword evidence="6" id="KW-1185">Reference proteome</keyword>
<feature type="chain" id="PRO_5022024286" evidence="3">
    <location>
        <begin position="36"/>
        <end position="548"/>
    </location>
</feature>
<dbReference type="EMBL" id="FXTH01000007">
    <property type="protein sequence ID" value="SMO63548.1"/>
    <property type="molecule type" value="Genomic_DNA"/>
</dbReference>
<feature type="domain" description="SbsA Ig-like" evidence="4">
    <location>
        <begin position="44"/>
        <end position="140"/>
    </location>
</feature>
<dbReference type="InterPro" id="IPR032812">
    <property type="entry name" value="SbsA_Ig"/>
</dbReference>
<evidence type="ECO:0000313" key="5">
    <source>
        <dbReference type="EMBL" id="SMO63548.1"/>
    </source>
</evidence>
<proteinExistence type="predicted"/>
<sequence>MTANKIRRNQHLVNKYLLVSTVLSLALLLSGCATPSSPTGGPRDEEGPTIVKTEPETGTTNFSERGIELHFSEFVERSSLVQSIIVEPDIGIEYELDWGRKSVAIEFKRDIPDSTTLIVTIGTELRDTNGNEMASPHKVAVSTGPEIDKGKLFGRIINAQTGEGNEEQRILLYQQPVDLSQKADYIATTDTSGSFQFEYLSAGRYKAFWVDDRNRNKIWDTQQERAQPFEREFVDLAKAGEDTLGAIFVTAVDTLKPVLQGIGLFSSRRLRMRFSENIELTDSTTIQVTDTLGNGVAGTNPLYIPPDEPFVLFAQSNEDLAEEQSYSLDISGVVDSYGNGLEPIAQTFTGSAQEDTTQQRIITRNNLSGYYPTDTVKVTYAKNIDEPAIRDSLKVVRGTELVEQWPNVGVENNILMIAPDSVWQASMEYELRIWDPIIEDYRKLQPTIWGASQLGKIRAVAEDSAAGEIHLRLRNEESEIRRNALFSGEVTIDDLPALQYTVTAFRDRNGNGQWDFGQVAPYVEPEPYFVQPEVPVEQGMTGDLTIVF</sequence>
<dbReference type="Pfam" id="PF13205">
    <property type="entry name" value="Big_5"/>
    <property type="match status" value="1"/>
</dbReference>
<feature type="region of interest" description="Disordered" evidence="2">
    <location>
        <begin position="33"/>
        <end position="60"/>
    </location>
</feature>
<keyword evidence="1 3" id="KW-0732">Signal</keyword>
<evidence type="ECO:0000256" key="1">
    <source>
        <dbReference type="ARBA" id="ARBA00022729"/>
    </source>
</evidence>
<organism evidence="5 6">
    <name type="scientific">Fodinibius sediminis</name>
    <dbReference type="NCBI Taxonomy" id="1214077"/>
    <lineage>
        <taxon>Bacteria</taxon>
        <taxon>Pseudomonadati</taxon>
        <taxon>Balneolota</taxon>
        <taxon>Balneolia</taxon>
        <taxon>Balneolales</taxon>
        <taxon>Balneolaceae</taxon>
        <taxon>Fodinibius</taxon>
    </lineage>
</organism>
<dbReference type="AlphaFoldDB" id="A0A521CVU2"/>
<evidence type="ECO:0000259" key="4">
    <source>
        <dbReference type="Pfam" id="PF13205"/>
    </source>
</evidence>
<accession>A0A521CVU2</accession>
<evidence type="ECO:0000256" key="3">
    <source>
        <dbReference type="SAM" id="SignalP"/>
    </source>
</evidence>
<protein>
    <submittedName>
        <fullName evidence="5">Ig-like domain-containing protein</fullName>
    </submittedName>
</protein>
<feature type="signal peptide" evidence="3">
    <location>
        <begin position="1"/>
        <end position="35"/>
    </location>
</feature>
<dbReference type="Proteomes" id="UP000317593">
    <property type="component" value="Unassembled WGS sequence"/>
</dbReference>
<evidence type="ECO:0000256" key="2">
    <source>
        <dbReference type="SAM" id="MobiDB-lite"/>
    </source>
</evidence>
<name>A0A521CVU2_9BACT</name>
<dbReference type="PROSITE" id="PS51257">
    <property type="entry name" value="PROKAR_LIPOPROTEIN"/>
    <property type="match status" value="1"/>
</dbReference>
<gene>
    <name evidence="5" type="ORF">SAMN06265218_107170</name>
</gene>
<dbReference type="OrthoDB" id="9809989at2"/>
<reference evidence="5 6" key="1">
    <citation type="submission" date="2017-05" db="EMBL/GenBank/DDBJ databases">
        <authorList>
            <person name="Varghese N."/>
            <person name="Submissions S."/>
        </authorList>
    </citation>
    <scope>NUCLEOTIDE SEQUENCE [LARGE SCALE GENOMIC DNA]</scope>
    <source>
        <strain evidence="5 6">DSM 21194</strain>
    </source>
</reference>
<evidence type="ECO:0000313" key="6">
    <source>
        <dbReference type="Proteomes" id="UP000317593"/>
    </source>
</evidence>